<sequence>MIENSLELPKCPFCNVDSPSLVMRAKTETRDMYGRNHRYWGFYSCNRCGSVVSAAWDNYHHREIYPQSVKVDDIIPAKARTFLQQAIDTIHASSASIMVAASSIDAMLKEKGYIDGSLYARIDKAASEHLITKDMAEWAHHVRLESNKERHADYEAELPTPSDAQKVIDFTLALAEFLFVLPSKIEHGLKDAGE</sequence>
<accession>A0A444WFB1</accession>
<evidence type="ECO:0000313" key="2">
    <source>
        <dbReference type="EMBL" id="RYJ44541.1"/>
    </source>
</evidence>
<dbReference type="InterPro" id="IPR025285">
    <property type="entry name" value="DUF4145"/>
</dbReference>
<proteinExistence type="predicted"/>
<evidence type="ECO:0000313" key="3">
    <source>
        <dbReference type="Proteomes" id="UP000289775"/>
    </source>
</evidence>
<dbReference type="Proteomes" id="UP000289775">
    <property type="component" value="Unassembled WGS sequence"/>
</dbReference>
<organism evidence="2 3">
    <name type="scientific">Flavobacterium beibuense</name>
    <dbReference type="NCBI Taxonomy" id="657326"/>
    <lineage>
        <taxon>Bacteria</taxon>
        <taxon>Pseudomonadati</taxon>
        <taxon>Bacteroidota</taxon>
        <taxon>Flavobacteriia</taxon>
        <taxon>Flavobacteriales</taxon>
        <taxon>Flavobacteriaceae</taxon>
        <taxon>Flavobacterium</taxon>
    </lineage>
</organism>
<protein>
    <submittedName>
        <fullName evidence="2">DUF4145 domain containing protein</fullName>
    </submittedName>
</protein>
<feature type="domain" description="DUF4145" evidence="1">
    <location>
        <begin position="91"/>
        <end position="171"/>
    </location>
</feature>
<dbReference type="Pfam" id="PF13643">
    <property type="entry name" value="DUF4145"/>
    <property type="match status" value="1"/>
</dbReference>
<dbReference type="OrthoDB" id="1417974at2"/>
<evidence type="ECO:0000259" key="1">
    <source>
        <dbReference type="Pfam" id="PF13643"/>
    </source>
</evidence>
<keyword evidence="3" id="KW-1185">Reference proteome</keyword>
<dbReference type="AlphaFoldDB" id="A0A444WFB1"/>
<comment type="caution">
    <text evidence="2">The sequence shown here is derived from an EMBL/GenBank/DDBJ whole genome shotgun (WGS) entry which is preliminary data.</text>
</comment>
<gene>
    <name evidence="2" type="ORF">NU09_1151</name>
</gene>
<dbReference type="RefSeq" id="WP_129750296.1">
    <property type="nucleotide sequence ID" value="NZ_JUIW01000003.1"/>
</dbReference>
<name>A0A444WFB1_9FLAO</name>
<dbReference type="EMBL" id="JUIW01000003">
    <property type="protein sequence ID" value="RYJ44541.1"/>
    <property type="molecule type" value="Genomic_DNA"/>
</dbReference>
<reference evidence="2 3" key="1">
    <citation type="submission" date="2014-12" db="EMBL/GenBank/DDBJ databases">
        <title>Genome sequence of Flavobacterium beibuense RSKm HC5.</title>
        <authorList>
            <person name="Kim J.F."/>
            <person name="Song J.Y."/>
            <person name="Kwak M.-J."/>
            <person name="Lee S.-W."/>
        </authorList>
    </citation>
    <scope>NUCLEOTIDE SEQUENCE [LARGE SCALE GENOMIC DNA]</scope>
    <source>
        <strain evidence="2 3">RSKm HC5</strain>
    </source>
</reference>